<feature type="transmembrane region" description="Helical" evidence="6">
    <location>
        <begin position="41"/>
        <end position="66"/>
    </location>
</feature>
<feature type="transmembrane region" description="Helical" evidence="6">
    <location>
        <begin position="6"/>
        <end position="29"/>
    </location>
</feature>
<sequence>MNETSILITLASVHFVALMSPGPDVALVVQNATRYGRQTGVFIALGLSCGILFHSLLSLTGVSYLVHQHPTLFAILQLAGGSYLLYLGIGALKATYSQWKSPSSNEIIENPALLLSNKRQAFSRGFMTNILNPKALVFFISLMSSLVPAGMSLSGKASALLVLWGLSLLWFASLAWMLSTKRLQKRLQSLSSYIDGLCGVIFTAIGGLLYCKHSRSLQPNAVINAPSCERSLTNK</sequence>
<keyword evidence="8" id="KW-1185">Reference proteome</keyword>
<evidence type="ECO:0000256" key="6">
    <source>
        <dbReference type="SAM" id="Phobius"/>
    </source>
</evidence>
<name>A0ABN8TL35_9VIBR</name>
<evidence type="ECO:0000313" key="8">
    <source>
        <dbReference type="Proteomes" id="UP001152658"/>
    </source>
</evidence>
<feature type="transmembrane region" description="Helical" evidence="6">
    <location>
        <begin position="190"/>
        <end position="210"/>
    </location>
</feature>
<keyword evidence="2" id="KW-1003">Cell membrane</keyword>
<keyword evidence="5 6" id="KW-0472">Membrane</keyword>
<gene>
    <name evidence="7" type="ORF">VAE063_1010460</name>
</gene>
<feature type="transmembrane region" description="Helical" evidence="6">
    <location>
        <begin position="159"/>
        <end position="178"/>
    </location>
</feature>
<comment type="subcellular location">
    <subcellularLocation>
        <location evidence="1">Cell membrane</location>
        <topology evidence="1">Multi-pass membrane protein</topology>
    </subcellularLocation>
</comment>
<comment type="caution">
    <text evidence="7">The sequence shown here is derived from an EMBL/GenBank/DDBJ whole genome shotgun (WGS) entry which is preliminary data.</text>
</comment>
<evidence type="ECO:0000256" key="4">
    <source>
        <dbReference type="ARBA" id="ARBA00022989"/>
    </source>
</evidence>
<dbReference type="Pfam" id="PF01810">
    <property type="entry name" value="LysE"/>
    <property type="match status" value="1"/>
</dbReference>
<proteinExistence type="predicted"/>
<keyword evidence="4 6" id="KW-1133">Transmembrane helix</keyword>
<dbReference type="RefSeq" id="WP_168524749.1">
    <property type="nucleotide sequence ID" value="NZ_CALYLA010000026.1"/>
</dbReference>
<protein>
    <submittedName>
        <fullName evidence="7">L-lysine permease</fullName>
    </submittedName>
</protein>
<dbReference type="Proteomes" id="UP001152658">
    <property type="component" value="Unassembled WGS sequence"/>
</dbReference>
<dbReference type="PANTHER" id="PTHR30086:SF17">
    <property type="entry name" value="LYSE FAMILY TRANSLOCATOR"/>
    <property type="match status" value="1"/>
</dbReference>
<evidence type="ECO:0000256" key="3">
    <source>
        <dbReference type="ARBA" id="ARBA00022692"/>
    </source>
</evidence>
<dbReference type="EMBL" id="CALYLK010000002">
    <property type="protein sequence ID" value="CAH8201381.1"/>
    <property type="molecule type" value="Genomic_DNA"/>
</dbReference>
<evidence type="ECO:0000256" key="5">
    <source>
        <dbReference type="ARBA" id="ARBA00023136"/>
    </source>
</evidence>
<feature type="transmembrane region" description="Helical" evidence="6">
    <location>
        <begin position="72"/>
        <end position="92"/>
    </location>
</feature>
<reference evidence="7" key="1">
    <citation type="submission" date="2022-06" db="EMBL/GenBank/DDBJ databases">
        <authorList>
            <person name="Goudenege D."/>
            <person name="Le Roux F."/>
        </authorList>
    </citation>
    <scope>NUCLEOTIDE SEQUENCE</scope>
    <source>
        <strain evidence="7">12-063</strain>
    </source>
</reference>
<evidence type="ECO:0000256" key="1">
    <source>
        <dbReference type="ARBA" id="ARBA00004651"/>
    </source>
</evidence>
<accession>A0ABN8TL35</accession>
<evidence type="ECO:0000256" key="2">
    <source>
        <dbReference type="ARBA" id="ARBA00022475"/>
    </source>
</evidence>
<feature type="transmembrane region" description="Helical" evidence="6">
    <location>
        <begin position="135"/>
        <end position="153"/>
    </location>
</feature>
<organism evidence="7 8">
    <name type="scientific">Vibrio aestuarianus</name>
    <dbReference type="NCBI Taxonomy" id="28171"/>
    <lineage>
        <taxon>Bacteria</taxon>
        <taxon>Pseudomonadati</taxon>
        <taxon>Pseudomonadota</taxon>
        <taxon>Gammaproteobacteria</taxon>
        <taxon>Vibrionales</taxon>
        <taxon>Vibrionaceae</taxon>
        <taxon>Vibrio</taxon>
    </lineage>
</organism>
<dbReference type="PIRSF" id="PIRSF006324">
    <property type="entry name" value="LeuE"/>
    <property type="match status" value="1"/>
</dbReference>
<dbReference type="InterPro" id="IPR001123">
    <property type="entry name" value="LeuE-type"/>
</dbReference>
<evidence type="ECO:0000313" key="7">
    <source>
        <dbReference type="EMBL" id="CAH8201381.1"/>
    </source>
</evidence>
<dbReference type="PANTHER" id="PTHR30086">
    <property type="entry name" value="ARGININE EXPORTER PROTEIN ARGO"/>
    <property type="match status" value="1"/>
</dbReference>
<keyword evidence="3 6" id="KW-0812">Transmembrane</keyword>